<sequence>MGLGDLSFAAVASLRSIDEWIATLNSNMAGAGRVGYKATRVKFEGGAVSTGKPTVAPRLGVHIAEQSLGIVQTTLDFNQGAITASTDFTHLAIQQTSSAPAFFVLNSLANGSGTRYYTRDGEFHFNTEQPPKLVNSQGLYVMSADNDAVTLIDDADATPGELNVTVGAATGDEDVFNGQILLDHLMVQIVNNPQLELQFSRYGSTIFEIAPGATFPATSTLDVNGNYNDAGGNPAGRVVPNSLEASNASLTQTVPELSLAQKMYSAISKVITVTLSNIDTALSLIR</sequence>
<keyword evidence="3" id="KW-0975">Bacterial flagellum</keyword>
<organism evidence="4 5">
    <name type="scientific">bacterium (Candidatus Blackallbacteria) CG17_big_fil_post_rev_8_21_14_2_50_48_46</name>
    <dbReference type="NCBI Taxonomy" id="2014261"/>
    <lineage>
        <taxon>Bacteria</taxon>
        <taxon>Candidatus Blackallbacteria</taxon>
    </lineage>
</organism>
<dbReference type="GO" id="GO:0009425">
    <property type="term" value="C:bacterial-type flagellum basal body"/>
    <property type="evidence" value="ECO:0007669"/>
    <property type="project" value="UniProtKB-SubCell"/>
</dbReference>
<evidence type="ECO:0000256" key="1">
    <source>
        <dbReference type="ARBA" id="ARBA00004117"/>
    </source>
</evidence>
<evidence type="ECO:0000313" key="4">
    <source>
        <dbReference type="EMBL" id="PIW14514.1"/>
    </source>
</evidence>
<gene>
    <name evidence="4" type="ORF">COW36_20965</name>
</gene>
<dbReference type="PANTHER" id="PTHR30435:SF1">
    <property type="entry name" value="FLAGELLAR HOOK PROTEIN FLGE"/>
    <property type="match status" value="1"/>
</dbReference>
<dbReference type="GO" id="GO:0009424">
    <property type="term" value="C:bacterial-type flagellum hook"/>
    <property type="evidence" value="ECO:0007669"/>
    <property type="project" value="TreeGrafter"/>
</dbReference>
<proteinExistence type="inferred from homology"/>
<accession>A0A2M7FYQ9</accession>
<dbReference type="SUPFAM" id="SSF117143">
    <property type="entry name" value="Flagellar hook protein flgE"/>
    <property type="match status" value="1"/>
</dbReference>
<dbReference type="PANTHER" id="PTHR30435">
    <property type="entry name" value="FLAGELLAR PROTEIN"/>
    <property type="match status" value="1"/>
</dbReference>
<dbReference type="GO" id="GO:0071978">
    <property type="term" value="P:bacterial-type flagellum-dependent swarming motility"/>
    <property type="evidence" value="ECO:0007669"/>
    <property type="project" value="TreeGrafter"/>
</dbReference>
<dbReference type="AlphaFoldDB" id="A0A2M7FYQ9"/>
<comment type="similarity">
    <text evidence="2">Belongs to the flagella basal body rod proteins family.</text>
</comment>
<dbReference type="InterPro" id="IPR037925">
    <property type="entry name" value="FlgE/F/G-like"/>
</dbReference>
<dbReference type="GO" id="GO:0005829">
    <property type="term" value="C:cytosol"/>
    <property type="evidence" value="ECO:0007669"/>
    <property type="project" value="TreeGrafter"/>
</dbReference>
<evidence type="ECO:0000256" key="3">
    <source>
        <dbReference type="ARBA" id="ARBA00023143"/>
    </source>
</evidence>
<reference evidence="4 5" key="1">
    <citation type="submission" date="2017-09" db="EMBL/GenBank/DDBJ databases">
        <title>Depth-based differentiation of microbial function through sediment-hosted aquifers and enrichment of novel symbionts in the deep terrestrial subsurface.</title>
        <authorList>
            <person name="Probst A.J."/>
            <person name="Ladd B."/>
            <person name="Jarett J.K."/>
            <person name="Geller-Mcgrath D.E."/>
            <person name="Sieber C.M."/>
            <person name="Emerson J.B."/>
            <person name="Anantharaman K."/>
            <person name="Thomas B.C."/>
            <person name="Malmstrom R."/>
            <person name="Stieglmeier M."/>
            <person name="Klingl A."/>
            <person name="Woyke T."/>
            <person name="Ryan C.M."/>
            <person name="Banfield J.F."/>
        </authorList>
    </citation>
    <scope>NUCLEOTIDE SEQUENCE [LARGE SCALE GENOMIC DNA]</scope>
    <source>
        <strain evidence="4">CG17_big_fil_post_rev_8_21_14_2_50_48_46</strain>
    </source>
</reference>
<evidence type="ECO:0000256" key="2">
    <source>
        <dbReference type="ARBA" id="ARBA00009677"/>
    </source>
</evidence>
<comment type="subcellular location">
    <subcellularLocation>
        <location evidence="1">Bacterial flagellum basal body</location>
    </subcellularLocation>
</comment>
<evidence type="ECO:0000313" key="5">
    <source>
        <dbReference type="Proteomes" id="UP000231019"/>
    </source>
</evidence>
<protein>
    <submittedName>
        <fullName evidence="4">Uncharacterized protein</fullName>
    </submittedName>
</protein>
<comment type="caution">
    <text evidence="4">The sequence shown here is derived from an EMBL/GenBank/DDBJ whole genome shotgun (WGS) entry which is preliminary data.</text>
</comment>
<name>A0A2M7FYQ9_9BACT</name>
<dbReference type="Proteomes" id="UP000231019">
    <property type="component" value="Unassembled WGS sequence"/>
</dbReference>
<dbReference type="EMBL" id="PFFQ01000059">
    <property type="protein sequence ID" value="PIW14514.1"/>
    <property type="molecule type" value="Genomic_DNA"/>
</dbReference>